<dbReference type="InterPro" id="IPR019533">
    <property type="entry name" value="Peptidase_S26"/>
</dbReference>
<dbReference type="RefSeq" id="WP_191808336.1">
    <property type="nucleotide sequence ID" value="NZ_JACSQD010000005.1"/>
</dbReference>
<dbReference type="PANTHER" id="PTHR10806">
    <property type="entry name" value="SIGNAL PEPTIDASE COMPLEX CATALYTIC SUBUNIT SEC11"/>
    <property type="match status" value="1"/>
</dbReference>
<evidence type="ECO:0000256" key="3">
    <source>
        <dbReference type="SAM" id="Phobius"/>
    </source>
</evidence>
<organism evidence="5 6">
    <name type="scientific">Arthrobacter gallicola</name>
    <dbReference type="NCBI Taxonomy" id="2762225"/>
    <lineage>
        <taxon>Bacteria</taxon>
        <taxon>Bacillati</taxon>
        <taxon>Actinomycetota</taxon>
        <taxon>Actinomycetes</taxon>
        <taxon>Micrococcales</taxon>
        <taxon>Micrococcaceae</taxon>
        <taxon>Arthrobacter</taxon>
    </lineage>
</organism>
<dbReference type="Proteomes" id="UP000609874">
    <property type="component" value="Unassembled WGS sequence"/>
</dbReference>
<feature type="transmembrane region" description="Helical" evidence="3">
    <location>
        <begin position="21"/>
        <end position="43"/>
    </location>
</feature>
<reference evidence="5 6" key="1">
    <citation type="submission" date="2020-08" db="EMBL/GenBank/DDBJ databases">
        <title>A Genomic Blueprint of the Chicken Gut Microbiome.</title>
        <authorList>
            <person name="Gilroy R."/>
            <person name="Ravi A."/>
            <person name="Getino M."/>
            <person name="Pursley I."/>
            <person name="Horton D.L."/>
            <person name="Alikhan N.-F."/>
            <person name="Baker D."/>
            <person name="Gharbi K."/>
            <person name="Hall N."/>
            <person name="Watson M."/>
            <person name="Adriaenssens E.M."/>
            <person name="Foster-Nyarko E."/>
            <person name="Jarju S."/>
            <person name="Secka A."/>
            <person name="Antonio M."/>
            <person name="Oren A."/>
            <person name="Chaudhuri R."/>
            <person name="La Ragione R.M."/>
            <person name="Hildebrand F."/>
            <person name="Pallen M.J."/>
        </authorList>
    </citation>
    <scope>NUCLEOTIDE SEQUENCE [LARGE SCALE GENOMIC DNA]</scope>
    <source>
        <strain evidence="5 6">Sa2CUA1</strain>
    </source>
</reference>
<keyword evidence="3" id="KW-0472">Membrane</keyword>
<comment type="caution">
    <text evidence="5">The sequence shown here is derived from an EMBL/GenBank/DDBJ whole genome shotgun (WGS) entry which is preliminary data.</text>
</comment>
<keyword evidence="6" id="KW-1185">Reference proteome</keyword>
<evidence type="ECO:0000256" key="2">
    <source>
        <dbReference type="SAM" id="MobiDB-lite"/>
    </source>
</evidence>
<protein>
    <recommendedName>
        <fullName evidence="1">Signal peptidase I</fullName>
        <ecNumber evidence="1">3.4.21.89</ecNumber>
    </recommendedName>
</protein>
<gene>
    <name evidence="5" type="ORF">H9639_12175</name>
</gene>
<evidence type="ECO:0000259" key="4">
    <source>
        <dbReference type="Pfam" id="PF10502"/>
    </source>
</evidence>
<keyword evidence="3" id="KW-1133">Transmembrane helix</keyword>
<dbReference type="PANTHER" id="PTHR10806:SF6">
    <property type="entry name" value="SIGNAL PEPTIDASE COMPLEX CATALYTIC SUBUNIT SEC11"/>
    <property type="match status" value="1"/>
</dbReference>
<dbReference type="EMBL" id="JACSQD010000005">
    <property type="protein sequence ID" value="MBD7996056.1"/>
    <property type="molecule type" value="Genomic_DNA"/>
</dbReference>
<dbReference type="Pfam" id="PF10502">
    <property type="entry name" value="Peptidase_S26"/>
    <property type="match status" value="1"/>
</dbReference>
<feature type="domain" description="Peptidase S26" evidence="4">
    <location>
        <begin position="27"/>
        <end position="101"/>
    </location>
</feature>
<dbReference type="GO" id="GO:0009003">
    <property type="term" value="F:signal peptidase activity"/>
    <property type="evidence" value="ECO:0007669"/>
    <property type="project" value="UniProtKB-EC"/>
</dbReference>
<name>A0ABR8UU06_9MICC</name>
<sequence length="263" mass="27947">MSTGHSTASPAVRALKLAGTAVSLVAMCVASLAALVLIIAPLVTGSQTYTVLTSSMAPKYAPGTFLVVQPTPADALRTGDIITFQIESGKPAVITHRITGISTGQNGERTFTTKGDNNSLADAAPVQEAQIRGKLLYAVPYVGFVANSLGNSERGEIGQWAAVGLLGYGVVLLVRGALQNKRRRNEPAVLESPESPEPFEPASESDPLPVPHSPRHRFGAADDQIDAHDIVLFDCDDCEHGDYHRNHGDYYASAEMGRRSVRV</sequence>
<keyword evidence="5" id="KW-0378">Hydrolase</keyword>
<feature type="region of interest" description="Disordered" evidence="2">
    <location>
        <begin position="183"/>
        <end position="219"/>
    </location>
</feature>
<dbReference type="InterPro" id="IPR001733">
    <property type="entry name" value="Peptidase_S26B"/>
</dbReference>
<evidence type="ECO:0000256" key="1">
    <source>
        <dbReference type="NCBIfam" id="TIGR02228"/>
    </source>
</evidence>
<keyword evidence="3" id="KW-0812">Transmembrane</keyword>
<dbReference type="CDD" id="cd06530">
    <property type="entry name" value="S26_SPase_I"/>
    <property type="match status" value="1"/>
</dbReference>
<dbReference type="NCBIfam" id="TIGR02228">
    <property type="entry name" value="sigpep_I_arch"/>
    <property type="match status" value="1"/>
</dbReference>
<proteinExistence type="predicted"/>
<accession>A0ABR8UU06</accession>
<feature type="transmembrane region" description="Helical" evidence="3">
    <location>
        <begin position="157"/>
        <end position="178"/>
    </location>
</feature>
<evidence type="ECO:0000313" key="6">
    <source>
        <dbReference type="Proteomes" id="UP000609874"/>
    </source>
</evidence>
<evidence type="ECO:0000313" key="5">
    <source>
        <dbReference type="EMBL" id="MBD7996056.1"/>
    </source>
</evidence>
<dbReference type="EC" id="3.4.21.89" evidence="1"/>